<dbReference type="Proteomes" id="UP000192276">
    <property type="component" value="Unassembled WGS sequence"/>
</dbReference>
<organism evidence="2 3">
    <name type="scientific">Niastella populi</name>
    <dbReference type="NCBI Taxonomy" id="550983"/>
    <lineage>
        <taxon>Bacteria</taxon>
        <taxon>Pseudomonadati</taxon>
        <taxon>Bacteroidota</taxon>
        <taxon>Chitinophagia</taxon>
        <taxon>Chitinophagales</taxon>
        <taxon>Chitinophagaceae</taxon>
        <taxon>Niastella</taxon>
    </lineage>
</organism>
<evidence type="ECO:0000313" key="3">
    <source>
        <dbReference type="Proteomes" id="UP000192276"/>
    </source>
</evidence>
<evidence type="ECO:0008006" key="4">
    <source>
        <dbReference type="Google" id="ProtNLM"/>
    </source>
</evidence>
<evidence type="ECO:0000256" key="1">
    <source>
        <dbReference type="SAM" id="Phobius"/>
    </source>
</evidence>
<feature type="transmembrane region" description="Helical" evidence="1">
    <location>
        <begin position="322"/>
        <end position="347"/>
    </location>
</feature>
<feature type="transmembrane region" description="Helical" evidence="1">
    <location>
        <begin position="20"/>
        <end position="40"/>
    </location>
</feature>
<feature type="transmembrane region" description="Helical" evidence="1">
    <location>
        <begin position="69"/>
        <end position="92"/>
    </location>
</feature>
<feature type="transmembrane region" description="Helical" evidence="1">
    <location>
        <begin position="116"/>
        <end position="135"/>
    </location>
</feature>
<dbReference type="OrthoDB" id="5386209at2"/>
<keyword evidence="1" id="KW-1133">Transmembrane helix</keyword>
<evidence type="ECO:0000313" key="2">
    <source>
        <dbReference type="EMBL" id="OQP58579.1"/>
    </source>
</evidence>
<protein>
    <recommendedName>
        <fullName evidence="4">RING-type E3 ubiquitin transferase</fullName>
    </recommendedName>
</protein>
<comment type="caution">
    <text evidence="2">The sequence shown here is derived from an EMBL/GenBank/DDBJ whole genome shotgun (WGS) entry which is preliminary data.</text>
</comment>
<keyword evidence="3" id="KW-1185">Reference proteome</keyword>
<dbReference type="AlphaFoldDB" id="A0A1V9FJP4"/>
<keyword evidence="1" id="KW-0472">Membrane</keyword>
<feature type="transmembrane region" description="Helical" evidence="1">
    <location>
        <begin position="47"/>
        <end position="63"/>
    </location>
</feature>
<dbReference type="RefSeq" id="WP_081166075.1">
    <property type="nucleotide sequence ID" value="NZ_LWBP01000188.1"/>
</dbReference>
<dbReference type="EMBL" id="LWBP01000188">
    <property type="protein sequence ID" value="OQP58579.1"/>
    <property type="molecule type" value="Genomic_DNA"/>
</dbReference>
<feature type="transmembrane region" description="Helical" evidence="1">
    <location>
        <begin position="141"/>
        <end position="158"/>
    </location>
</feature>
<reference evidence="3" key="1">
    <citation type="submission" date="2016-04" db="EMBL/GenBank/DDBJ databases">
        <authorList>
            <person name="Chen L."/>
            <person name="Zhuang W."/>
            <person name="Wang G."/>
        </authorList>
    </citation>
    <scope>NUCLEOTIDE SEQUENCE [LARGE SCALE GENOMIC DNA]</scope>
    <source>
        <strain evidence="3">208</strain>
    </source>
</reference>
<accession>A0A1V9FJP4</accession>
<sequence length="404" mass="46040">MNEFIAFFTRHNVSNASIGFMMLAGCFIAIFHTVILSALFRLNFRGWLFFVVDPLLILLAGILNRQLVFPVFFLLFISVFVLGITGMIYAGFIKSKEEKKKREQLRRRYRIAPKPLWKNIGGFIVVALFFVSFYYLGFYSVLLLFIIVPVLSAILPGNRNKFLKYQGTLPTSKIRSVAMGLAEIEGSLECIEPMLSPINNKQCIGYRYRIEDISTNKDGDKSYTTILDETMCNPFYISDETGKIRVHPDKMEFVYVAEDEMYSSGGKRYTQFLIKENDKMLLLGNCGLGENNEPVFEYEEIKKVFAIAPSDKITHYNTFKPLLNSFLIFTCAFALMVSLILVTPMYIKDGQLIIETPDFELNSNAVTGDESTEEVLDVQNEGDVEDGHFQPHLEGQSVIRDSIN</sequence>
<dbReference type="STRING" id="550983.A4R26_03755"/>
<proteinExistence type="predicted"/>
<name>A0A1V9FJP4_9BACT</name>
<gene>
    <name evidence="2" type="ORF">A4R26_03755</name>
</gene>
<keyword evidence="1" id="KW-0812">Transmembrane</keyword>